<feature type="transmembrane region" description="Helical" evidence="1">
    <location>
        <begin position="107"/>
        <end position="123"/>
    </location>
</feature>
<dbReference type="PIRSF" id="PIRSF034455">
    <property type="entry name" value="UCP034455"/>
    <property type="match status" value="1"/>
</dbReference>
<dbReference type="InterPro" id="IPR021125">
    <property type="entry name" value="DUF2127"/>
</dbReference>
<proteinExistence type="predicted"/>
<dbReference type="EMBL" id="CCNB01000026">
    <property type="protein sequence ID" value="CDX41224.1"/>
    <property type="molecule type" value="Genomic_DNA"/>
</dbReference>
<evidence type="ECO:0008006" key="4">
    <source>
        <dbReference type="Google" id="ProtNLM"/>
    </source>
</evidence>
<feature type="transmembrane region" description="Helical" evidence="1">
    <location>
        <begin position="129"/>
        <end position="148"/>
    </location>
</feature>
<evidence type="ECO:0000313" key="2">
    <source>
        <dbReference type="EMBL" id="CDX41224.1"/>
    </source>
</evidence>
<evidence type="ECO:0000256" key="1">
    <source>
        <dbReference type="SAM" id="Phobius"/>
    </source>
</evidence>
<feature type="transmembrane region" description="Helical" evidence="1">
    <location>
        <begin position="12"/>
        <end position="37"/>
    </location>
</feature>
<evidence type="ECO:0000313" key="3">
    <source>
        <dbReference type="Proteomes" id="UP000046373"/>
    </source>
</evidence>
<dbReference type="GeneID" id="31892054"/>
<keyword evidence="1" id="KW-0472">Membrane</keyword>
<organism evidence="2 3">
    <name type="scientific">Mesorhizobium plurifarium</name>
    <dbReference type="NCBI Taxonomy" id="69974"/>
    <lineage>
        <taxon>Bacteria</taxon>
        <taxon>Pseudomonadati</taxon>
        <taxon>Pseudomonadota</taxon>
        <taxon>Alphaproteobacteria</taxon>
        <taxon>Hyphomicrobiales</taxon>
        <taxon>Phyllobacteriaceae</taxon>
        <taxon>Mesorhizobium</taxon>
    </lineage>
</organism>
<sequence>MKPADEHRIHQLFEVSVWLKGAHALIQCVGGVLLYLVTTETIASWVNMFTQEELVEDPNDFIATHLSRMAAEFSVASKEFYAFYLLTHGLIKLLLVVGLLRGKLWSYPASLIALGAFMAYQIYRYSYTHSPGLLVLTVFDAIVMWLIWQEWKTVRRHITP</sequence>
<feature type="transmembrane region" description="Helical" evidence="1">
    <location>
        <begin position="81"/>
        <end position="100"/>
    </location>
</feature>
<keyword evidence="1" id="KW-1133">Transmembrane helix</keyword>
<keyword evidence="1" id="KW-0812">Transmembrane</keyword>
<dbReference type="InterPro" id="IPR014591">
    <property type="entry name" value="UCP034455"/>
</dbReference>
<protein>
    <recommendedName>
        <fullName evidence="4">DUF2127 domain-containing protein</fullName>
    </recommendedName>
</protein>
<name>A0A090FHU7_MESPL</name>
<accession>A0A090FHU7</accession>
<dbReference type="AlphaFoldDB" id="A0A090FHU7"/>
<gene>
    <name evidence="2" type="ORF">MPLDJ20_320065</name>
</gene>
<dbReference type="Pfam" id="PF09900">
    <property type="entry name" value="DUF2127"/>
    <property type="match status" value="1"/>
</dbReference>
<dbReference type="Proteomes" id="UP000046373">
    <property type="component" value="Unassembled WGS sequence"/>
</dbReference>
<reference evidence="2 3" key="1">
    <citation type="submission" date="2014-08" db="EMBL/GenBank/DDBJ databases">
        <authorList>
            <person name="Moulin Lionel"/>
        </authorList>
    </citation>
    <scope>NUCLEOTIDE SEQUENCE [LARGE SCALE GENOMIC DNA]</scope>
</reference>